<name>A0ACB8G9J7_9SAUR</name>
<dbReference type="Proteomes" id="UP000827872">
    <property type="component" value="Linkage Group LG01"/>
</dbReference>
<proteinExistence type="predicted"/>
<sequence length="208" mass="23389">MAMVVQEIMKKPMHSYCGSTALLHSSTPPCIYGSEKLDFSVAEGLNQEFLATHSNEKQELKELNDRFTRLIEKVLYLEMQNAALPDKLSQACTKEPIRTVDLCQGKLCELCVQLEALGRDCDRLEVDRDNLAKDLALLKQRGAQGTGCAQDWGFCIYCFNVWTLRCKNGEEDLMGWGGTLETVAGMNHQAEPTLVSEVNFKRSMEDNE</sequence>
<accession>A0ACB8G9J7</accession>
<comment type="caution">
    <text evidence="1">The sequence shown here is derived from an EMBL/GenBank/DDBJ whole genome shotgun (WGS) entry which is preliminary data.</text>
</comment>
<protein>
    <submittedName>
        <fullName evidence="1">Uncharacterized protein</fullName>
    </submittedName>
</protein>
<dbReference type="EMBL" id="CM037614">
    <property type="protein sequence ID" value="KAH8016423.1"/>
    <property type="molecule type" value="Genomic_DNA"/>
</dbReference>
<evidence type="ECO:0000313" key="1">
    <source>
        <dbReference type="EMBL" id="KAH8016423.1"/>
    </source>
</evidence>
<evidence type="ECO:0000313" key="2">
    <source>
        <dbReference type="Proteomes" id="UP000827872"/>
    </source>
</evidence>
<keyword evidence="2" id="KW-1185">Reference proteome</keyword>
<organism evidence="1 2">
    <name type="scientific">Sphaerodactylus townsendi</name>
    <dbReference type="NCBI Taxonomy" id="933632"/>
    <lineage>
        <taxon>Eukaryota</taxon>
        <taxon>Metazoa</taxon>
        <taxon>Chordata</taxon>
        <taxon>Craniata</taxon>
        <taxon>Vertebrata</taxon>
        <taxon>Euteleostomi</taxon>
        <taxon>Lepidosauria</taxon>
        <taxon>Squamata</taxon>
        <taxon>Bifurcata</taxon>
        <taxon>Gekkota</taxon>
        <taxon>Sphaerodactylidae</taxon>
        <taxon>Sphaerodactylus</taxon>
    </lineage>
</organism>
<reference evidence="1" key="1">
    <citation type="submission" date="2021-08" db="EMBL/GenBank/DDBJ databases">
        <title>The first chromosome-level gecko genome reveals the dynamic sex chromosomes of Neotropical dwarf geckos (Sphaerodactylidae: Sphaerodactylus).</title>
        <authorList>
            <person name="Pinto B.J."/>
            <person name="Keating S.E."/>
            <person name="Gamble T."/>
        </authorList>
    </citation>
    <scope>NUCLEOTIDE SEQUENCE</scope>
    <source>
        <strain evidence="1">TG3544</strain>
    </source>
</reference>
<gene>
    <name evidence="1" type="ORF">K3G42_017529</name>
</gene>